<comment type="caution">
    <text evidence="2">The sequence shown here is derived from an EMBL/GenBank/DDBJ whole genome shotgun (WGS) entry which is preliminary data.</text>
</comment>
<evidence type="ECO:0000313" key="3">
    <source>
        <dbReference type="Proteomes" id="UP001054821"/>
    </source>
</evidence>
<accession>A0AAD4WR36</accession>
<evidence type="ECO:0000313" key="2">
    <source>
        <dbReference type="EMBL" id="KAI5347999.1"/>
    </source>
</evidence>
<protein>
    <submittedName>
        <fullName evidence="2">Uncharacterized protein</fullName>
    </submittedName>
</protein>
<evidence type="ECO:0000256" key="1">
    <source>
        <dbReference type="SAM" id="MobiDB-lite"/>
    </source>
</evidence>
<feature type="region of interest" description="Disordered" evidence="1">
    <location>
        <begin position="42"/>
        <end position="108"/>
    </location>
</feature>
<sequence length="108" mass="11998">MSNLRPRSTRSSAQDGEPSLAVTQLKKIIKELSKTRKVAEKALEKAQNMACSEGSKKGKRKQRHEVSEGDSSSSTHSSVRDKAMTGSQDRDLDLQKLAKRVKDTDLRN</sequence>
<name>A0AAD4WR36_PRUDU</name>
<gene>
    <name evidence="2" type="ORF">L3X38_000886</name>
</gene>
<dbReference type="EMBL" id="JAJFAZ020000001">
    <property type="protein sequence ID" value="KAI5347999.1"/>
    <property type="molecule type" value="Genomic_DNA"/>
</dbReference>
<feature type="compositionally biased region" description="Basic and acidic residues" evidence="1">
    <location>
        <begin position="78"/>
        <end position="108"/>
    </location>
</feature>
<keyword evidence="3" id="KW-1185">Reference proteome</keyword>
<feature type="region of interest" description="Disordered" evidence="1">
    <location>
        <begin position="1"/>
        <end position="20"/>
    </location>
</feature>
<dbReference type="Proteomes" id="UP001054821">
    <property type="component" value="Chromosome 1"/>
</dbReference>
<feature type="compositionally biased region" description="Polar residues" evidence="1">
    <location>
        <begin position="1"/>
        <end position="14"/>
    </location>
</feature>
<reference evidence="2 3" key="1">
    <citation type="journal article" date="2022" name="G3 (Bethesda)">
        <title>Whole-genome sequence and methylome profiling of the almond [Prunus dulcis (Mill.) D.A. Webb] cultivar 'Nonpareil'.</title>
        <authorList>
            <person name="D'Amico-Willman K.M."/>
            <person name="Ouma W.Z."/>
            <person name="Meulia T."/>
            <person name="Sideli G.M."/>
            <person name="Gradziel T.M."/>
            <person name="Fresnedo-Ramirez J."/>
        </authorList>
    </citation>
    <scope>NUCLEOTIDE SEQUENCE [LARGE SCALE GENOMIC DNA]</scope>
    <source>
        <strain evidence="2">Clone GOH B32 T37-40</strain>
    </source>
</reference>
<proteinExistence type="predicted"/>
<dbReference type="AlphaFoldDB" id="A0AAD4WR36"/>
<organism evidence="2 3">
    <name type="scientific">Prunus dulcis</name>
    <name type="common">Almond</name>
    <name type="synonym">Amygdalus dulcis</name>
    <dbReference type="NCBI Taxonomy" id="3755"/>
    <lineage>
        <taxon>Eukaryota</taxon>
        <taxon>Viridiplantae</taxon>
        <taxon>Streptophyta</taxon>
        <taxon>Embryophyta</taxon>
        <taxon>Tracheophyta</taxon>
        <taxon>Spermatophyta</taxon>
        <taxon>Magnoliopsida</taxon>
        <taxon>eudicotyledons</taxon>
        <taxon>Gunneridae</taxon>
        <taxon>Pentapetalae</taxon>
        <taxon>rosids</taxon>
        <taxon>fabids</taxon>
        <taxon>Rosales</taxon>
        <taxon>Rosaceae</taxon>
        <taxon>Amygdaloideae</taxon>
        <taxon>Amygdaleae</taxon>
        <taxon>Prunus</taxon>
    </lineage>
</organism>